<accession>A0A4P6EJ53</accession>
<gene>
    <name evidence="1" type="ORF">ET495_04090</name>
</gene>
<sequence length="320" mass="34665">MTEISLLCPHQPSDAAMVRQYARVVREGDYARLWTGQSFMLESHMALATLGGTEDAVPVGIGTALAPLRTPYDAALQARSLALALDRPVSVAYGAADPDFVRAVRGEPLRRPASFVSAYARTVRSLLDGELVTSEEPGTETRAAQLPDVPRPVVEVGTGVLRPSMAAKSANADFVVTWLTPRNYVRDVLLPRLTRPDGGRPRVVTNVHIGLERPGRNANFLAQTGCFRHLGRPHYVDMLQRAGLDVHPSDIVSSARELVRKDVFVYGDVESIAEHLADIGRCGVDEIVLNLTAVAFVHGDAAAIDDLHTLAEHLATRKVS</sequence>
<evidence type="ECO:0000313" key="1">
    <source>
        <dbReference type="EMBL" id="QAY62562.1"/>
    </source>
</evidence>
<proteinExistence type="predicted"/>
<dbReference type="KEGG" id="xyl:ET495_04090"/>
<dbReference type="RefSeq" id="WP_129202810.1">
    <property type="nucleotide sequence ID" value="NZ_CP035495.1"/>
</dbReference>
<dbReference type="SUPFAM" id="SSF51679">
    <property type="entry name" value="Bacterial luciferase-like"/>
    <property type="match status" value="1"/>
</dbReference>
<dbReference type="Proteomes" id="UP000291758">
    <property type="component" value="Chromosome"/>
</dbReference>
<protein>
    <submittedName>
        <fullName evidence="1">5,10-methylene tetrahydromethanopterin reductase</fullName>
    </submittedName>
</protein>
<dbReference type="Gene3D" id="3.20.20.30">
    <property type="entry name" value="Luciferase-like domain"/>
    <property type="match status" value="1"/>
</dbReference>
<evidence type="ECO:0000313" key="2">
    <source>
        <dbReference type="Proteomes" id="UP000291758"/>
    </source>
</evidence>
<dbReference type="EMBL" id="CP035495">
    <property type="protein sequence ID" value="QAY62562.1"/>
    <property type="molecule type" value="Genomic_DNA"/>
</dbReference>
<name>A0A4P6EJ53_9MICO</name>
<reference evidence="1 2" key="1">
    <citation type="submission" date="2019-01" db="EMBL/GenBank/DDBJ databases">
        <title>Genome sequencing of strain 2JSPR-7.</title>
        <authorList>
            <person name="Heo J."/>
            <person name="Kim S.-J."/>
            <person name="Kim J.-S."/>
            <person name="Hong S.-B."/>
            <person name="Kwon S.-W."/>
        </authorList>
    </citation>
    <scope>NUCLEOTIDE SEQUENCE [LARGE SCALE GENOMIC DNA]</scope>
    <source>
        <strain evidence="1 2">2JSPR-7</strain>
    </source>
</reference>
<keyword evidence="2" id="KW-1185">Reference proteome</keyword>
<organism evidence="1 2">
    <name type="scientific">Xylanimonas allomyrinae</name>
    <dbReference type="NCBI Taxonomy" id="2509459"/>
    <lineage>
        <taxon>Bacteria</taxon>
        <taxon>Bacillati</taxon>
        <taxon>Actinomycetota</taxon>
        <taxon>Actinomycetes</taxon>
        <taxon>Micrococcales</taxon>
        <taxon>Promicromonosporaceae</taxon>
        <taxon>Xylanimonas</taxon>
    </lineage>
</organism>
<dbReference type="OrthoDB" id="3621573at2"/>
<dbReference type="AlphaFoldDB" id="A0A4P6EJ53"/>
<dbReference type="InterPro" id="IPR036661">
    <property type="entry name" value="Luciferase-like_sf"/>
</dbReference>
<dbReference type="GO" id="GO:0016705">
    <property type="term" value="F:oxidoreductase activity, acting on paired donors, with incorporation or reduction of molecular oxygen"/>
    <property type="evidence" value="ECO:0007669"/>
    <property type="project" value="InterPro"/>
</dbReference>